<dbReference type="AlphaFoldDB" id="Q1IHY3"/>
<dbReference type="Pfam" id="PF02470">
    <property type="entry name" value="MlaD"/>
    <property type="match status" value="1"/>
</dbReference>
<dbReference type="HOGENOM" id="CLU_054524_0_1_0"/>
<dbReference type="STRING" id="204669.Acid345_4517"/>
<gene>
    <name evidence="3" type="ordered locus">Acid345_4517</name>
</gene>
<dbReference type="InterPro" id="IPR052336">
    <property type="entry name" value="MlaD_Phospholipid_Transporter"/>
</dbReference>
<name>Q1IHY3_KORVE</name>
<organism evidence="3 4">
    <name type="scientific">Koribacter versatilis (strain Ellin345)</name>
    <dbReference type="NCBI Taxonomy" id="204669"/>
    <lineage>
        <taxon>Bacteria</taxon>
        <taxon>Pseudomonadati</taxon>
        <taxon>Acidobacteriota</taxon>
        <taxon>Terriglobia</taxon>
        <taxon>Terriglobales</taxon>
        <taxon>Candidatus Korobacteraceae</taxon>
        <taxon>Candidatus Korobacter</taxon>
    </lineage>
</organism>
<protein>
    <submittedName>
        <fullName evidence="3">Mammalian cell entry related protein</fullName>
    </submittedName>
</protein>
<dbReference type="GO" id="GO:0005548">
    <property type="term" value="F:phospholipid transporter activity"/>
    <property type="evidence" value="ECO:0007669"/>
    <property type="project" value="TreeGrafter"/>
</dbReference>
<feature type="transmembrane region" description="Helical" evidence="1">
    <location>
        <begin position="12"/>
        <end position="32"/>
    </location>
</feature>
<dbReference type="EnsemblBacteria" id="ABF43517">
    <property type="protein sequence ID" value="ABF43517"/>
    <property type="gene ID" value="Acid345_4517"/>
</dbReference>
<accession>Q1IHY3</accession>
<evidence type="ECO:0000313" key="4">
    <source>
        <dbReference type="Proteomes" id="UP000002432"/>
    </source>
</evidence>
<evidence type="ECO:0000259" key="2">
    <source>
        <dbReference type="Pfam" id="PF02470"/>
    </source>
</evidence>
<proteinExistence type="predicted"/>
<reference evidence="3 4" key="1">
    <citation type="journal article" date="2009" name="Appl. Environ. Microbiol.">
        <title>Three genomes from the phylum Acidobacteria provide insight into the lifestyles of these microorganisms in soils.</title>
        <authorList>
            <person name="Ward N.L."/>
            <person name="Challacombe J.F."/>
            <person name="Janssen P.H."/>
            <person name="Henrissat B."/>
            <person name="Coutinho P.M."/>
            <person name="Wu M."/>
            <person name="Xie G."/>
            <person name="Haft D.H."/>
            <person name="Sait M."/>
            <person name="Badger J."/>
            <person name="Barabote R.D."/>
            <person name="Bradley B."/>
            <person name="Brettin T.S."/>
            <person name="Brinkac L.M."/>
            <person name="Bruce D."/>
            <person name="Creasy T."/>
            <person name="Daugherty S.C."/>
            <person name="Davidsen T.M."/>
            <person name="DeBoy R.T."/>
            <person name="Detter J.C."/>
            <person name="Dodson R.J."/>
            <person name="Durkin A.S."/>
            <person name="Ganapathy A."/>
            <person name="Gwinn-Giglio M."/>
            <person name="Han C.S."/>
            <person name="Khouri H."/>
            <person name="Kiss H."/>
            <person name="Kothari S.P."/>
            <person name="Madupu R."/>
            <person name="Nelson K.E."/>
            <person name="Nelson W.C."/>
            <person name="Paulsen I."/>
            <person name="Penn K."/>
            <person name="Ren Q."/>
            <person name="Rosovitz M.J."/>
            <person name="Selengut J.D."/>
            <person name="Shrivastava S."/>
            <person name="Sullivan S.A."/>
            <person name="Tapia R."/>
            <person name="Thompson L.S."/>
            <person name="Watkins K.L."/>
            <person name="Yang Q."/>
            <person name="Yu C."/>
            <person name="Zafar N."/>
            <person name="Zhou L."/>
            <person name="Kuske C.R."/>
        </authorList>
    </citation>
    <scope>NUCLEOTIDE SEQUENCE [LARGE SCALE GENOMIC DNA]</scope>
    <source>
        <strain evidence="3 4">Ellin345</strain>
    </source>
</reference>
<evidence type="ECO:0000256" key="1">
    <source>
        <dbReference type="SAM" id="Phobius"/>
    </source>
</evidence>
<dbReference type="InterPro" id="IPR003399">
    <property type="entry name" value="Mce/MlaD"/>
</dbReference>
<dbReference type="PANTHER" id="PTHR33371">
    <property type="entry name" value="INTERMEMBRANE PHOSPHOLIPID TRANSPORT SYSTEM BINDING PROTEIN MLAD-RELATED"/>
    <property type="match status" value="1"/>
</dbReference>
<dbReference type="KEGG" id="aba:Acid345_4517"/>
<feature type="domain" description="Mce/MlaD" evidence="2">
    <location>
        <begin position="42"/>
        <end position="124"/>
    </location>
</feature>
<dbReference type="RefSeq" id="WP_011525314.1">
    <property type="nucleotide sequence ID" value="NC_008009.1"/>
</dbReference>
<keyword evidence="4" id="KW-1185">Reference proteome</keyword>
<dbReference type="Proteomes" id="UP000002432">
    <property type="component" value="Chromosome"/>
</dbReference>
<sequence length="359" mass="39051">MPSQKQVRWAQLRVGITVIFATATLCVLIFLMSGTSGIFTRKVTLVVYQDNAGGLRIGAPVRLQGVDIGNVTSIGVVTDPNHPADPVQIKFKISSKFQPLVHLDATATLATAGVLGETFVDIDSRQTKDRMVKDGDILKSKDEPSFNDVVKSTQGTLQNVDVLLQRADRIFAFIESGQGSIGKLIYDQELYNRLNSTLNEVQAMVNQISSGKGSIGKLINDDELYNKANASVDKLAKIIDEIDKGEGTIGKLLKDPSLYNNANETITKANSLIGDINQGKGALGKFAKDEAFAKKLDDTMSHLASISAKIDNGEGSVGKLMNDPALYNNTDQALVETRHLLQAIRENPKKYLTFHVKVF</sequence>
<keyword evidence="1" id="KW-0472">Membrane</keyword>
<keyword evidence="1" id="KW-0812">Transmembrane</keyword>
<dbReference type="EMBL" id="CP000360">
    <property type="protein sequence ID" value="ABF43517.1"/>
    <property type="molecule type" value="Genomic_DNA"/>
</dbReference>
<dbReference type="GO" id="GO:0005543">
    <property type="term" value="F:phospholipid binding"/>
    <property type="evidence" value="ECO:0007669"/>
    <property type="project" value="TreeGrafter"/>
</dbReference>
<evidence type="ECO:0000313" key="3">
    <source>
        <dbReference type="EMBL" id="ABF43517.1"/>
    </source>
</evidence>
<dbReference type="PANTHER" id="PTHR33371:SF4">
    <property type="entry name" value="INTERMEMBRANE PHOSPHOLIPID TRANSPORT SYSTEM BINDING PROTEIN MLAD"/>
    <property type="match status" value="1"/>
</dbReference>
<keyword evidence="1" id="KW-1133">Transmembrane helix</keyword>
<dbReference type="eggNOG" id="COG1463">
    <property type="taxonomic scope" value="Bacteria"/>
</dbReference>